<dbReference type="EMBL" id="LBNE01000032">
    <property type="protein sequence ID" value="KKO70263.1"/>
    <property type="molecule type" value="Genomic_DNA"/>
</dbReference>
<keyword evidence="1" id="KW-0472">Membrane</keyword>
<organism evidence="2 3">
    <name type="scientific">Kerstersia gyiorum</name>
    <dbReference type="NCBI Taxonomy" id="206506"/>
    <lineage>
        <taxon>Bacteria</taxon>
        <taxon>Pseudomonadati</taxon>
        <taxon>Pseudomonadota</taxon>
        <taxon>Betaproteobacteria</taxon>
        <taxon>Burkholderiales</taxon>
        <taxon>Alcaligenaceae</taxon>
        <taxon>Kerstersia</taxon>
    </lineage>
</organism>
<evidence type="ECO:0000313" key="2">
    <source>
        <dbReference type="EMBL" id="KKO70263.1"/>
    </source>
</evidence>
<name>A0A171KMZ6_9BURK</name>
<feature type="transmembrane region" description="Helical" evidence="1">
    <location>
        <begin position="57"/>
        <end position="76"/>
    </location>
</feature>
<reference evidence="2 3" key="1">
    <citation type="submission" date="2015-04" db="EMBL/GenBank/DDBJ databases">
        <title>Genome sequence of Kerstersia gyiorum CG1.</title>
        <authorList>
            <person name="Greninger A.L."/>
            <person name="Kozyreva V."/>
            <person name="Chaturvedi V."/>
        </authorList>
    </citation>
    <scope>NUCLEOTIDE SEQUENCE [LARGE SCALE GENOMIC DNA]</scope>
    <source>
        <strain evidence="2 3">CG1</strain>
        <plasmid evidence="2 3">unnamed</plasmid>
    </source>
</reference>
<accession>A0A171KMZ6</accession>
<gene>
    <name evidence="2" type="ORF">AAV32_17470</name>
</gene>
<proteinExistence type="predicted"/>
<sequence length="99" mass="11139">MGAGSLDESREEKIMQKFWYFLAVVICSILTAMGALFAIIFVLSLPEMLDDIGETGVSTALDTAILSFGVMALSWWQYRYRHVVYPQFKRPAGEVRKGV</sequence>
<feature type="transmembrane region" description="Helical" evidence="1">
    <location>
        <begin position="18"/>
        <end position="45"/>
    </location>
</feature>
<keyword evidence="1" id="KW-1133">Transmembrane helix</keyword>
<protein>
    <submittedName>
        <fullName evidence="2">Uncharacterized protein</fullName>
    </submittedName>
</protein>
<dbReference type="AlphaFoldDB" id="A0A171KMZ6"/>
<comment type="caution">
    <text evidence="2">The sequence shown here is derived from an EMBL/GenBank/DDBJ whole genome shotgun (WGS) entry which is preliminary data.</text>
</comment>
<evidence type="ECO:0000313" key="3">
    <source>
        <dbReference type="Proteomes" id="UP000078084"/>
    </source>
</evidence>
<geneLocation type="plasmid" evidence="2">
    <name>unnamed</name>
</geneLocation>
<dbReference type="Proteomes" id="UP000078084">
    <property type="component" value="Plasmid unnamed"/>
</dbReference>
<keyword evidence="1" id="KW-0812">Transmembrane</keyword>
<evidence type="ECO:0000256" key="1">
    <source>
        <dbReference type="SAM" id="Phobius"/>
    </source>
</evidence>
<keyword evidence="2" id="KW-0614">Plasmid</keyword>
<keyword evidence="3" id="KW-1185">Reference proteome</keyword>